<keyword evidence="3 7" id="KW-0479">Metal-binding</keyword>
<dbReference type="InterPro" id="IPR039763">
    <property type="entry name" value="ARMT1"/>
</dbReference>
<dbReference type="SUPFAM" id="SSF111321">
    <property type="entry name" value="AF1104-like"/>
    <property type="match status" value="1"/>
</dbReference>
<evidence type="ECO:0000256" key="3">
    <source>
        <dbReference type="ARBA" id="ARBA00022723"/>
    </source>
</evidence>
<evidence type="ECO:0000256" key="6">
    <source>
        <dbReference type="ARBA" id="ARBA00048809"/>
    </source>
</evidence>
<proteinExistence type="inferred from homology"/>
<sequence>MTYQLPEGIPQTSPKDTNSFAYASVVRRWPSIITNVIDSVYQSNALDRSASDDKLQDGKAIIQQLSKLRHEMGRDQPLSDIEDTSAANTHIYNDELRVLEKHSDNTWFTAPWLFAECYMYARIRSYFSNSTYFQQYDPFKKSKDDTFKSSKASVFQLARAQQQLITNTTKPTHVDESIEIMFLEMLQMCLWGNATDLSLLVDLDYADVQKLQAVGKKALEESFKKIIKNDIPRLWQYISTKRGGRIDFVLDNAGYELYTDLILADYLVNCTPFADTVVFHPKTIPWFVSDVLPADTPALLNQLLNAKDFFGEDSQEVVDLGERWKKMFDDGTFKMSVPADYKLGTPSNADFWCTPNSYPQMPDKAASLVSDLQKSNLVIFKGDLNYRKLTSDALWDPTTPFQTALGPLAGQFPLLSLRTNKADVIVGLERDVVDTMQREHPDYRISELQQRKIKNLLKLLAIEGTFDEKRQAKETIFSANLYSIGNEETEAARIRIDAASTSDRPADLIKTPELEDQFVEYKDEEEDEFYAAAKGLTDDVAINRMAIVFQL</sequence>
<evidence type="ECO:0000313" key="9">
    <source>
        <dbReference type="EMBL" id="TIB12330.1"/>
    </source>
</evidence>
<dbReference type="EC" id="3.1.3.-" evidence="7"/>
<gene>
    <name evidence="9" type="ORF">E3P90_02081</name>
</gene>
<dbReference type="AlphaFoldDB" id="A0A4T0HHP3"/>
<organism evidence="9 10">
    <name type="scientific">Wallemia ichthyophaga</name>
    <dbReference type="NCBI Taxonomy" id="245174"/>
    <lineage>
        <taxon>Eukaryota</taxon>
        <taxon>Fungi</taxon>
        <taxon>Dikarya</taxon>
        <taxon>Basidiomycota</taxon>
        <taxon>Wallemiomycotina</taxon>
        <taxon>Wallemiomycetes</taxon>
        <taxon>Wallemiales</taxon>
        <taxon>Wallemiaceae</taxon>
        <taxon>Wallemia</taxon>
    </lineage>
</organism>
<reference evidence="9 10" key="1">
    <citation type="submission" date="2019-03" db="EMBL/GenBank/DDBJ databases">
        <title>Sequencing 23 genomes of Wallemia ichthyophaga.</title>
        <authorList>
            <person name="Gostincar C."/>
        </authorList>
    </citation>
    <scope>NUCLEOTIDE SEQUENCE [LARGE SCALE GENOMIC DNA]</scope>
    <source>
        <strain evidence="9 10">EXF-8621</strain>
    </source>
</reference>
<keyword evidence="5 7" id="KW-0464">Manganese</keyword>
<keyword evidence="4 7" id="KW-0378">Hydrolase</keyword>
<protein>
    <recommendedName>
        <fullName evidence="7">Sugar phosphate phosphatase</fullName>
        <ecNumber evidence="7">3.1.3.-</ecNumber>
    </recommendedName>
</protein>
<accession>A0A4T0HHP3</accession>
<comment type="similarity">
    <text evidence="2 7">Belongs to the damage-control phosphatase family. Sugar phosphate phosphatase III subfamily.</text>
</comment>
<dbReference type="GO" id="GO:0006974">
    <property type="term" value="P:DNA damage response"/>
    <property type="evidence" value="ECO:0007669"/>
    <property type="project" value="TreeGrafter"/>
</dbReference>
<dbReference type="OrthoDB" id="541375at2759"/>
<dbReference type="EMBL" id="SPOF01000019">
    <property type="protein sequence ID" value="TIB12330.1"/>
    <property type="molecule type" value="Genomic_DNA"/>
</dbReference>
<dbReference type="GO" id="GO:0097023">
    <property type="term" value="F:fructose 6-phosphate aldolase activity"/>
    <property type="evidence" value="ECO:0007669"/>
    <property type="project" value="RHEA"/>
</dbReference>
<evidence type="ECO:0000313" key="10">
    <source>
        <dbReference type="Proteomes" id="UP000306954"/>
    </source>
</evidence>
<evidence type="ECO:0000256" key="2">
    <source>
        <dbReference type="ARBA" id="ARBA00009519"/>
    </source>
</evidence>
<dbReference type="InterPro" id="IPR002791">
    <property type="entry name" value="ARMT1-like_metal-bd"/>
</dbReference>
<evidence type="ECO:0000256" key="1">
    <source>
        <dbReference type="ARBA" id="ARBA00001326"/>
    </source>
</evidence>
<comment type="function">
    <text evidence="7">Metal-dependent phosphatase that shows phosphatase activity against several substrates, including fructose-1-phosphate and fructose-6-phosphate. Its preference for fructose-1-phosphate, a strong glycating agent that causes DNA damage rather than a canonical yeast metabolite, suggests a damage-control function in hexose phosphate metabolism.</text>
</comment>
<name>A0A4T0HHP3_WALIC</name>
<comment type="cofactor">
    <cofactor evidence="7">
        <name>Mn(2+)</name>
        <dbReference type="ChEBI" id="CHEBI:29035"/>
    </cofactor>
    <cofactor evidence="7">
        <name>Ni(2+)</name>
        <dbReference type="ChEBI" id="CHEBI:49786"/>
    </cofactor>
</comment>
<dbReference type="PANTHER" id="PTHR12260:SF6">
    <property type="entry name" value="DAMAGE-CONTROL PHOSPHATASE ARMT1"/>
    <property type="match status" value="1"/>
</dbReference>
<dbReference type="InterPro" id="IPR036075">
    <property type="entry name" value="ARMT-1-like_metal-bd_sf"/>
</dbReference>
<comment type="caution">
    <text evidence="9">The sequence shown here is derived from an EMBL/GenBank/DDBJ whole genome shotgun (WGS) entry which is preliminary data.</text>
</comment>
<evidence type="ECO:0000259" key="8">
    <source>
        <dbReference type="Pfam" id="PF01937"/>
    </source>
</evidence>
<feature type="domain" description="Damage-control phosphatase ARMT1-like metal-binding" evidence="8">
    <location>
        <begin position="26"/>
        <end position="429"/>
    </location>
</feature>
<dbReference type="PANTHER" id="PTHR12260">
    <property type="entry name" value="DAMAGE-CONTROL PHOSPHATASE ARMT1"/>
    <property type="match status" value="1"/>
</dbReference>
<comment type="domain">
    <text evidence="7">Subfamily III proteins have a conserved RTxK motif about 40-50 residues from the C-terminus; the threonine may be replaced by serine or cysteine.</text>
</comment>
<dbReference type="Proteomes" id="UP000306954">
    <property type="component" value="Unassembled WGS sequence"/>
</dbReference>
<evidence type="ECO:0000256" key="5">
    <source>
        <dbReference type="ARBA" id="ARBA00023211"/>
    </source>
</evidence>
<dbReference type="Pfam" id="PF01937">
    <property type="entry name" value="ARMT1-like_dom"/>
    <property type="match status" value="1"/>
</dbReference>
<dbReference type="GO" id="GO:0103026">
    <property type="term" value="F:fructose-1-phosphatase activity"/>
    <property type="evidence" value="ECO:0007669"/>
    <property type="project" value="RHEA"/>
</dbReference>
<dbReference type="GO" id="GO:0005634">
    <property type="term" value="C:nucleus"/>
    <property type="evidence" value="ECO:0007669"/>
    <property type="project" value="TreeGrafter"/>
</dbReference>
<comment type="catalytic activity">
    <reaction evidence="6 7">
        <text>beta-D-fructose 6-phosphate = dihydroxyacetone + D-glyceraldehyde 3-phosphate</text>
        <dbReference type="Rhea" id="RHEA:28002"/>
        <dbReference type="ChEBI" id="CHEBI:16016"/>
        <dbReference type="ChEBI" id="CHEBI:57634"/>
        <dbReference type="ChEBI" id="CHEBI:59776"/>
    </reaction>
</comment>
<evidence type="ECO:0000256" key="7">
    <source>
        <dbReference type="RuleBase" id="RU367030"/>
    </source>
</evidence>
<dbReference type="Gene3D" id="1.20.930.60">
    <property type="match status" value="1"/>
</dbReference>
<dbReference type="GO" id="GO:0046872">
    <property type="term" value="F:metal ion binding"/>
    <property type="evidence" value="ECO:0007669"/>
    <property type="project" value="UniProtKB-UniRule"/>
</dbReference>
<dbReference type="Gene3D" id="3.40.50.10880">
    <property type="entry name" value="Uncharacterised protein PF01937, DUF89, domain 3"/>
    <property type="match status" value="1"/>
</dbReference>
<comment type="catalytic activity">
    <reaction evidence="1 7">
        <text>beta-D-fructose 1-phosphate + H2O = D-fructose + phosphate</text>
        <dbReference type="Rhea" id="RHEA:35603"/>
        <dbReference type="ChEBI" id="CHEBI:15377"/>
        <dbReference type="ChEBI" id="CHEBI:37721"/>
        <dbReference type="ChEBI" id="CHEBI:43474"/>
        <dbReference type="ChEBI" id="CHEBI:138881"/>
    </reaction>
</comment>
<evidence type="ECO:0000256" key="4">
    <source>
        <dbReference type="ARBA" id="ARBA00022801"/>
    </source>
</evidence>